<dbReference type="GO" id="GO:0016042">
    <property type="term" value="P:lipid catabolic process"/>
    <property type="evidence" value="ECO:0007669"/>
    <property type="project" value="UniProtKB-UniRule"/>
</dbReference>
<evidence type="ECO:0000256" key="1">
    <source>
        <dbReference type="ARBA" id="ARBA00023098"/>
    </source>
</evidence>
<evidence type="ECO:0000256" key="2">
    <source>
        <dbReference type="PROSITE-ProRule" id="PRU01161"/>
    </source>
</evidence>
<organism evidence="4 5">
    <name type="scientific">Leisingera aquaemixtae</name>
    <dbReference type="NCBI Taxonomy" id="1396826"/>
    <lineage>
        <taxon>Bacteria</taxon>
        <taxon>Pseudomonadati</taxon>
        <taxon>Pseudomonadota</taxon>
        <taxon>Alphaproteobacteria</taxon>
        <taxon>Rhodobacterales</taxon>
        <taxon>Roseobacteraceae</taxon>
        <taxon>Leisingera</taxon>
    </lineage>
</organism>
<keyword evidence="2" id="KW-0378">Hydrolase</keyword>
<sequence length="275" mass="29390">MAAFEQLVLSGGGCRCFWQGGFLHVVQDALPLRPVRVTGVSGGALTLAGFLAGRGERVLAEMKDAFRKTSSNISWHQTGEGGLTPHQRVYGEVVTRALDGDAMAQVAAGPQAQILLGHPPSHRWARLTGSLATLAYEAELHLVGSPHFNWAERLGVTSSLVDANAAARDGRLADLVRFAATIPPVFEPPRWNGRAVIDGGMADQAPMPEPNEGRTLVLLTRRYKRLPEVAGRLYVAPEEEVPADKIDFTDPAKIQATWDAGLAAGEAFLRDAAAG</sequence>
<dbReference type="Gene3D" id="3.40.1090.10">
    <property type="entry name" value="Cytosolic phospholipase A2 catalytic domain"/>
    <property type="match status" value="1"/>
</dbReference>
<dbReference type="SUPFAM" id="SSF52151">
    <property type="entry name" value="FabD/lysophospholipase-like"/>
    <property type="match status" value="1"/>
</dbReference>
<dbReference type="InterPro" id="IPR016035">
    <property type="entry name" value="Acyl_Trfase/lysoPLipase"/>
</dbReference>
<dbReference type="STRING" id="1396826.PHA8399_01782"/>
<feature type="domain" description="PNPLA" evidence="3">
    <location>
        <begin position="7"/>
        <end position="211"/>
    </location>
</feature>
<keyword evidence="1 2" id="KW-0443">Lipid metabolism</keyword>
<proteinExistence type="predicted"/>
<dbReference type="EMBL" id="CYSR01000021">
    <property type="protein sequence ID" value="CUH99660.1"/>
    <property type="molecule type" value="Genomic_DNA"/>
</dbReference>
<dbReference type="Pfam" id="PF01734">
    <property type="entry name" value="Patatin"/>
    <property type="match status" value="1"/>
</dbReference>
<keyword evidence="2" id="KW-0442">Lipid degradation</keyword>
<feature type="short sequence motif" description="DGA/G" evidence="2">
    <location>
        <begin position="198"/>
        <end position="200"/>
    </location>
</feature>
<name>A0A0P1H9K6_9RHOB</name>
<dbReference type="Proteomes" id="UP000051326">
    <property type="component" value="Unassembled WGS sequence"/>
</dbReference>
<dbReference type="RefSeq" id="WP_058285796.1">
    <property type="nucleotide sequence ID" value="NZ_CYSR01000021.1"/>
</dbReference>
<gene>
    <name evidence="4" type="ORF">PHA8399_01782</name>
</gene>
<feature type="short sequence motif" description="GXSXG" evidence="2">
    <location>
        <begin position="39"/>
        <end position="43"/>
    </location>
</feature>
<evidence type="ECO:0000259" key="3">
    <source>
        <dbReference type="PROSITE" id="PS51635"/>
    </source>
</evidence>
<protein>
    <submittedName>
        <fullName evidence="4">Patatin-like phospholipase</fullName>
    </submittedName>
</protein>
<comment type="caution">
    <text evidence="2">Lacks conserved residue(s) required for the propagation of feature annotation.</text>
</comment>
<feature type="active site" description="Nucleophile" evidence="2">
    <location>
        <position position="41"/>
    </location>
</feature>
<dbReference type="GO" id="GO:0016787">
    <property type="term" value="F:hydrolase activity"/>
    <property type="evidence" value="ECO:0007669"/>
    <property type="project" value="UniProtKB-UniRule"/>
</dbReference>
<evidence type="ECO:0000313" key="5">
    <source>
        <dbReference type="Proteomes" id="UP000051326"/>
    </source>
</evidence>
<feature type="active site" description="Proton acceptor" evidence="2">
    <location>
        <position position="198"/>
    </location>
</feature>
<reference evidence="4 5" key="1">
    <citation type="submission" date="2015-09" db="EMBL/GenBank/DDBJ databases">
        <authorList>
            <consortium name="Swine Surveillance"/>
        </authorList>
    </citation>
    <scope>NUCLEOTIDE SEQUENCE [LARGE SCALE GENOMIC DNA]</scope>
    <source>
        <strain evidence="4 5">CECT 8399</strain>
    </source>
</reference>
<accession>A0A0P1H9K6</accession>
<dbReference type="PROSITE" id="PS51635">
    <property type="entry name" value="PNPLA"/>
    <property type="match status" value="1"/>
</dbReference>
<evidence type="ECO:0000313" key="4">
    <source>
        <dbReference type="EMBL" id="CUH99660.1"/>
    </source>
</evidence>
<dbReference type="InterPro" id="IPR002641">
    <property type="entry name" value="PNPLA_dom"/>
</dbReference>
<dbReference type="AlphaFoldDB" id="A0A0P1H9K6"/>